<dbReference type="Proteomes" id="UP000325395">
    <property type="component" value="Unassembled WGS sequence"/>
</dbReference>
<sequence length="131" mass="15517">MEDTESNVPPTTVPQKRKHSEAIKDMCLERDRYCCITKRDEPVDVAHIYPYTMMGRHWYEQHQFWLNLSCFWAPGKVERWKQVVSGLEGTEVLQNVLCLSCDCHGLWRKARFALQPVELSKDRNLLKARFF</sequence>
<evidence type="ECO:0000259" key="1">
    <source>
        <dbReference type="Pfam" id="PF13391"/>
    </source>
</evidence>
<gene>
    <name evidence="2" type="ORF">BDV36DRAFT_290509</name>
</gene>
<keyword evidence="3" id="KW-1185">Reference proteome</keyword>
<dbReference type="Pfam" id="PF13391">
    <property type="entry name" value="HNH_2"/>
    <property type="match status" value="1"/>
</dbReference>
<protein>
    <recommendedName>
        <fullName evidence="1">HNH nuclease domain-containing protein</fullName>
    </recommendedName>
</protein>
<feature type="domain" description="HNH nuclease" evidence="1">
    <location>
        <begin position="34"/>
        <end position="114"/>
    </location>
</feature>
<dbReference type="EMBL" id="ML735689">
    <property type="protein sequence ID" value="KAE8423373.1"/>
    <property type="molecule type" value="Genomic_DNA"/>
</dbReference>
<dbReference type="InterPro" id="IPR003615">
    <property type="entry name" value="HNH_nuc"/>
</dbReference>
<accession>A0ABQ6X250</accession>
<evidence type="ECO:0000313" key="2">
    <source>
        <dbReference type="EMBL" id="KAE8423373.1"/>
    </source>
</evidence>
<evidence type="ECO:0000313" key="3">
    <source>
        <dbReference type="Proteomes" id="UP000325395"/>
    </source>
</evidence>
<name>A0ABQ6X250_9EURO</name>
<proteinExistence type="predicted"/>
<reference evidence="2 3" key="1">
    <citation type="submission" date="2019-04" db="EMBL/GenBank/DDBJ databases">
        <authorList>
            <consortium name="DOE Joint Genome Institute"/>
            <person name="Mondo S."/>
            <person name="Kjaerbolling I."/>
            <person name="Vesth T."/>
            <person name="Frisvad J.C."/>
            <person name="Nybo J.L."/>
            <person name="Theobald S."/>
            <person name="Kildgaard S."/>
            <person name="Isbrandt T."/>
            <person name="Kuo A."/>
            <person name="Sato A."/>
            <person name="Lyhne E.K."/>
            <person name="Kogle M.E."/>
            <person name="Wiebenga A."/>
            <person name="Kun R.S."/>
            <person name="Lubbers R.J."/>
            <person name="Makela M.R."/>
            <person name="Barry K."/>
            <person name="Chovatia M."/>
            <person name="Clum A."/>
            <person name="Daum C."/>
            <person name="Haridas S."/>
            <person name="He G."/>
            <person name="LaButti K."/>
            <person name="Lipzen A."/>
            <person name="Riley R."/>
            <person name="Salamov A."/>
            <person name="Simmons B.A."/>
            <person name="Magnuson J.K."/>
            <person name="Henrissat B."/>
            <person name="Mortensen U.H."/>
            <person name="Larsen T.O."/>
            <person name="Devries R.P."/>
            <person name="Grigoriev I.V."/>
            <person name="Machida M."/>
            <person name="Baker S.E."/>
            <person name="Andersen M.R."/>
            <person name="Cantor M.N."/>
            <person name="Hua S.X."/>
        </authorList>
    </citation>
    <scope>NUCLEOTIDE SEQUENCE [LARGE SCALE GENOMIC DNA]</scope>
    <source>
        <strain evidence="2 3">CBS 117616</strain>
    </source>
</reference>
<organism evidence="2 3">
    <name type="scientific">Aspergillus pseudocaelatus</name>
    <dbReference type="NCBI Taxonomy" id="1825620"/>
    <lineage>
        <taxon>Eukaryota</taxon>
        <taxon>Fungi</taxon>
        <taxon>Dikarya</taxon>
        <taxon>Ascomycota</taxon>
        <taxon>Pezizomycotina</taxon>
        <taxon>Eurotiomycetes</taxon>
        <taxon>Eurotiomycetidae</taxon>
        <taxon>Eurotiales</taxon>
        <taxon>Aspergillaceae</taxon>
        <taxon>Aspergillus</taxon>
        <taxon>Aspergillus subgen. Circumdati</taxon>
    </lineage>
</organism>